<gene>
    <name evidence="8" type="ORF">C1SCF055_LOCUS37098</name>
</gene>
<feature type="transmembrane region" description="Helical" evidence="6">
    <location>
        <begin position="110"/>
        <end position="133"/>
    </location>
</feature>
<proteinExistence type="predicted"/>
<feature type="transmembrane region" description="Helical" evidence="6">
    <location>
        <begin position="145"/>
        <end position="164"/>
    </location>
</feature>
<dbReference type="EMBL" id="CAMXCT030005312">
    <property type="protein sequence ID" value="CAL4799297.1"/>
    <property type="molecule type" value="Genomic_DNA"/>
</dbReference>
<dbReference type="SUPFAM" id="SSF81324">
    <property type="entry name" value="Voltage-gated potassium channels"/>
    <property type="match status" value="2"/>
</dbReference>
<feature type="compositionally biased region" description="Polar residues" evidence="5">
    <location>
        <begin position="9"/>
        <end position="20"/>
    </location>
</feature>
<evidence type="ECO:0000259" key="7">
    <source>
        <dbReference type="Pfam" id="PF00520"/>
    </source>
</evidence>
<feature type="domain" description="Ion transport" evidence="7">
    <location>
        <begin position="104"/>
        <end position="295"/>
    </location>
</feature>
<evidence type="ECO:0000256" key="5">
    <source>
        <dbReference type="SAM" id="MobiDB-lite"/>
    </source>
</evidence>
<dbReference type="PANTHER" id="PTHR46988:SF4">
    <property type="entry name" value="ION TRANSPORT DOMAIN-CONTAINING PROTEIN"/>
    <property type="match status" value="1"/>
</dbReference>
<feature type="domain" description="Ion transport" evidence="7">
    <location>
        <begin position="427"/>
        <end position="680"/>
    </location>
</feature>
<feature type="transmembrane region" description="Helical" evidence="6">
    <location>
        <begin position="647"/>
        <end position="667"/>
    </location>
</feature>
<keyword evidence="2 6" id="KW-0812">Transmembrane</keyword>
<dbReference type="InterPro" id="IPR005821">
    <property type="entry name" value="Ion_trans_dom"/>
</dbReference>
<feature type="transmembrane region" description="Helical" evidence="6">
    <location>
        <begin position="202"/>
        <end position="223"/>
    </location>
</feature>
<dbReference type="Proteomes" id="UP001152797">
    <property type="component" value="Unassembled WGS sequence"/>
</dbReference>
<dbReference type="OrthoDB" id="416585at2759"/>
<feature type="region of interest" description="Disordered" evidence="5">
    <location>
        <begin position="712"/>
        <end position="732"/>
    </location>
</feature>
<dbReference type="Gene3D" id="1.20.120.350">
    <property type="entry name" value="Voltage-gated potassium channels. Chain C"/>
    <property type="match status" value="1"/>
</dbReference>
<evidence type="ECO:0000313" key="9">
    <source>
        <dbReference type="EMBL" id="CAL4799297.1"/>
    </source>
</evidence>
<sequence>MGLREVFSSEATDGSSDGTSNEEIVNARAAALIYDAVDGEDRPLPAHGQCHLKSHLLRSRWVWVIRLWSVLGMLIEFFVEPHWCLRHSTGRCPNSKFYMSDFPKFGQQSIWMLALNVIYFMPFLLDIGLRVLAYEGSFATASQRSYVAVVNIYAVVSFIDYFGLPTFDVLAFCRPLIFLALHHTVRREVKVVLSSIPQVLELFFLGFLLLLFFALVAIILFPITTEEGRMYFPSLLTGMWSLLVLLTTANFPDVMLPAYRLSRAAFLYFFLFMIVGMFFLVNVLTAIVMSAYQRQVGVNRLNLKETRQKKLNQAYELLTTDPDTHEEVPLTLERMDAVLEELSHFRNFETEAPNLYSQISAQVDSSGDGIVSRSEFGSLIWVITKHLSEESPPPTLEKCFPTLAESDIWQVAKSIATSDWPGFVIDILLVLNLIDMIVKLWPEIIGSETAEEAVHDRRAAIAGWVQQTFTLILVLETVFKVATIGLDRYLSSHINQFDFAITTSVVAIYLLNCFPEVLFSHADLARISQCARLFRFCRILDRYQPYHHFGRIAFKLIPPAVDVLTVVALICYAFAVLGVFLFGGLINDDPNDPNYEAVAKSSYGQADYKVNNFNDIGMGMVTLFELLVVNNWFMIADGFSAACGPGARAYFVAFWAFGVLVGLNLFLSTIIEAFTTEYEELEEADFRLPDFSEATALSNALYVDVKQSLQIPLDDTDPTHEPLPSYRSSDGP</sequence>
<protein>
    <submittedName>
        <fullName evidence="9">Two pore calcium channel protein 1</fullName>
    </submittedName>
</protein>
<dbReference type="InterPro" id="IPR018247">
    <property type="entry name" value="EF_Hand_1_Ca_BS"/>
</dbReference>
<evidence type="ECO:0000313" key="10">
    <source>
        <dbReference type="Proteomes" id="UP001152797"/>
    </source>
</evidence>
<evidence type="ECO:0000256" key="2">
    <source>
        <dbReference type="ARBA" id="ARBA00022692"/>
    </source>
</evidence>
<evidence type="ECO:0000256" key="4">
    <source>
        <dbReference type="ARBA" id="ARBA00023136"/>
    </source>
</evidence>
<dbReference type="GO" id="GO:0005245">
    <property type="term" value="F:voltage-gated calcium channel activity"/>
    <property type="evidence" value="ECO:0007669"/>
    <property type="project" value="InterPro"/>
</dbReference>
<feature type="transmembrane region" description="Helical" evidence="6">
    <location>
        <begin position="561"/>
        <end position="586"/>
    </location>
</feature>
<keyword evidence="10" id="KW-1185">Reference proteome</keyword>
<dbReference type="EMBL" id="CAMXCT010005312">
    <property type="protein sequence ID" value="CAI4011985.1"/>
    <property type="molecule type" value="Genomic_DNA"/>
</dbReference>
<dbReference type="PANTHER" id="PTHR46988">
    <property type="entry name" value="TWO PORE CALCIUM CHANNEL PROTEIN 1"/>
    <property type="match status" value="1"/>
</dbReference>
<dbReference type="InterPro" id="IPR027359">
    <property type="entry name" value="Volt_channel_dom_sf"/>
</dbReference>
<evidence type="ECO:0000256" key="3">
    <source>
        <dbReference type="ARBA" id="ARBA00022989"/>
    </source>
</evidence>
<organism evidence="8">
    <name type="scientific">Cladocopium goreaui</name>
    <dbReference type="NCBI Taxonomy" id="2562237"/>
    <lineage>
        <taxon>Eukaryota</taxon>
        <taxon>Sar</taxon>
        <taxon>Alveolata</taxon>
        <taxon>Dinophyceae</taxon>
        <taxon>Suessiales</taxon>
        <taxon>Symbiodiniaceae</taxon>
        <taxon>Cladocopium</taxon>
    </lineage>
</organism>
<dbReference type="EMBL" id="CAMXCT020005312">
    <property type="protein sequence ID" value="CAL1165360.1"/>
    <property type="molecule type" value="Genomic_DNA"/>
</dbReference>
<dbReference type="PROSITE" id="PS00018">
    <property type="entry name" value="EF_HAND_1"/>
    <property type="match status" value="1"/>
</dbReference>
<keyword evidence="4 6" id="KW-0472">Membrane</keyword>
<accession>A0A9P1DLV9</accession>
<evidence type="ECO:0000256" key="1">
    <source>
        <dbReference type="ARBA" id="ARBA00004141"/>
    </source>
</evidence>
<evidence type="ECO:0000313" key="8">
    <source>
        <dbReference type="EMBL" id="CAI4011985.1"/>
    </source>
</evidence>
<reference evidence="8" key="1">
    <citation type="submission" date="2022-10" db="EMBL/GenBank/DDBJ databases">
        <authorList>
            <person name="Chen Y."/>
            <person name="Dougan E. K."/>
            <person name="Chan C."/>
            <person name="Rhodes N."/>
            <person name="Thang M."/>
        </authorList>
    </citation>
    <scope>NUCLEOTIDE SEQUENCE</scope>
</reference>
<dbReference type="Pfam" id="PF00520">
    <property type="entry name" value="Ion_trans"/>
    <property type="match status" value="2"/>
</dbReference>
<dbReference type="Gene3D" id="1.10.287.70">
    <property type="match status" value="2"/>
</dbReference>
<dbReference type="AlphaFoldDB" id="A0A9P1DLV9"/>
<keyword evidence="3 6" id="KW-1133">Transmembrane helix</keyword>
<feature type="transmembrane region" description="Helical" evidence="6">
    <location>
        <begin position="266"/>
        <end position="292"/>
    </location>
</feature>
<comment type="subcellular location">
    <subcellularLocation>
        <location evidence="1">Membrane</location>
        <topology evidence="1">Multi-pass membrane protein</topology>
    </subcellularLocation>
</comment>
<dbReference type="InterPro" id="IPR044581">
    <property type="entry name" value="TPC1_plant"/>
</dbReference>
<name>A0A9P1DLV9_9DINO</name>
<comment type="caution">
    <text evidence="8">The sequence shown here is derived from an EMBL/GenBank/DDBJ whole genome shotgun (WGS) entry which is preliminary data.</text>
</comment>
<feature type="region of interest" description="Disordered" evidence="5">
    <location>
        <begin position="1"/>
        <end position="20"/>
    </location>
</feature>
<feature type="transmembrane region" description="Helical" evidence="6">
    <location>
        <begin position="230"/>
        <end position="251"/>
    </location>
</feature>
<evidence type="ECO:0000256" key="6">
    <source>
        <dbReference type="SAM" id="Phobius"/>
    </source>
</evidence>
<dbReference type="GO" id="GO:0016020">
    <property type="term" value="C:membrane"/>
    <property type="evidence" value="ECO:0007669"/>
    <property type="project" value="UniProtKB-SubCell"/>
</dbReference>
<feature type="transmembrane region" description="Helical" evidence="6">
    <location>
        <begin position="616"/>
        <end position="635"/>
    </location>
</feature>
<feature type="transmembrane region" description="Helical" evidence="6">
    <location>
        <begin position="61"/>
        <end position="79"/>
    </location>
</feature>
<reference evidence="9 10" key="2">
    <citation type="submission" date="2024-05" db="EMBL/GenBank/DDBJ databases">
        <authorList>
            <person name="Chen Y."/>
            <person name="Shah S."/>
            <person name="Dougan E. K."/>
            <person name="Thang M."/>
            <person name="Chan C."/>
        </authorList>
    </citation>
    <scope>NUCLEOTIDE SEQUENCE [LARGE SCALE GENOMIC DNA]</scope>
</reference>